<comment type="caution">
    <text evidence="1">The sequence shown here is derived from an EMBL/GenBank/DDBJ whole genome shotgun (WGS) entry which is preliminary data.</text>
</comment>
<dbReference type="Proteomes" id="UP000054632">
    <property type="component" value="Unassembled WGS sequence"/>
</dbReference>
<proteinExistence type="predicted"/>
<accession>A0A0V1AQL0</accession>
<gene>
    <name evidence="1" type="ORF">T4A_5969</name>
</gene>
<evidence type="ECO:0000313" key="2">
    <source>
        <dbReference type="Proteomes" id="UP000054632"/>
    </source>
</evidence>
<protein>
    <submittedName>
        <fullName evidence="1">Uncharacterized protein</fullName>
    </submittedName>
</protein>
<dbReference type="EMBL" id="JYDR01005481">
    <property type="protein sequence ID" value="KRY26841.1"/>
    <property type="molecule type" value="Genomic_DNA"/>
</dbReference>
<reference evidence="1 2" key="1">
    <citation type="submission" date="2015-01" db="EMBL/GenBank/DDBJ databases">
        <title>Evolution of Trichinella species and genotypes.</title>
        <authorList>
            <person name="Korhonen P.K."/>
            <person name="Edoardo P."/>
            <person name="Giuseppe L.R."/>
            <person name="Gasser R.B."/>
        </authorList>
    </citation>
    <scope>NUCLEOTIDE SEQUENCE [LARGE SCALE GENOMIC DNA]</scope>
    <source>
        <strain evidence="1">ISS13</strain>
    </source>
</reference>
<dbReference type="AlphaFoldDB" id="A0A0V1AQL0"/>
<organism evidence="1 2">
    <name type="scientific">Trichinella pseudospiralis</name>
    <name type="common">Parasitic roundworm</name>
    <dbReference type="NCBI Taxonomy" id="6337"/>
    <lineage>
        <taxon>Eukaryota</taxon>
        <taxon>Metazoa</taxon>
        <taxon>Ecdysozoa</taxon>
        <taxon>Nematoda</taxon>
        <taxon>Enoplea</taxon>
        <taxon>Dorylaimia</taxon>
        <taxon>Trichinellida</taxon>
        <taxon>Trichinellidae</taxon>
        <taxon>Trichinella</taxon>
    </lineage>
</organism>
<name>A0A0V1AQL0_TRIPS</name>
<evidence type="ECO:0000313" key="1">
    <source>
        <dbReference type="EMBL" id="KRY26841.1"/>
    </source>
</evidence>
<sequence>MYTFPTSIEGNSIQKPEKLFLLAINRVTKFTSKETGAY</sequence>